<feature type="compositionally biased region" description="Polar residues" evidence="1">
    <location>
        <begin position="37"/>
        <end position="47"/>
    </location>
</feature>
<evidence type="ECO:0000313" key="3">
    <source>
        <dbReference type="Proteomes" id="UP001234178"/>
    </source>
</evidence>
<dbReference type="EMBL" id="JAOYFB010000038">
    <property type="protein sequence ID" value="KAK4027249.1"/>
    <property type="molecule type" value="Genomic_DNA"/>
</dbReference>
<name>A0ABR0AQ40_9CRUS</name>
<keyword evidence="3" id="KW-1185">Reference proteome</keyword>
<evidence type="ECO:0000256" key="1">
    <source>
        <dbReference type="SAM" id="MobiDB-lite"/>
    </source>
</evidence>
<evidence type="ECO:0000313" key="2">
    <source>
        <dbReference type="EMBL" id="KAK4027249.1"/>
    </source>
</evidence>
<accession>A0ABR0AQ40</accession>
<sequence>MACSSTADSSVGCPPSSAGLPMPEGEASLARKASRYSEASPSRTASPLSPAVLFDLTPLDVSSIIHIYNQARGGIMSHLLVDFREGRTSSVRAIDWNTTRGESSSSVKLKWNYSTTHEIEVRLLTTPDTTRSHINAFCKVSHLVLLLLLSHLLRIS</sequence>
<comment type="caution">
    <text evidence="2">The sequence shown here is derived from an EMBL/GenBank/DDBJ whole genome shotgun (WGS) entry which is preliminary data.</text>
</comment>
<feature type="region of interest" description="Disordered" evidence="1">
    <location>
        <begin position="1"/>
        <end position="47"/>
    </location>
</feature>
<organism evidence="2 3">
    <name type="scientific">Daphnia magna</name>
    <dbReference type="NCBI Taxonomy" id="35525"/>
    <lineage>
        <taxon>Eukaryota</taxon>
        <taxon>Metazoa</taxon>
        <taxon>Ecdysozoa</taxon>
        <taxon>Arthropoda</taxon>
        <taxon>Crustacea</taxon>
        <taxon>Branchiopoda</taxon>
        <taxon>Diplostraca</taxon>
        <taxon>Cladocera</taxon>
        <taxon>Anomopoda</taxon>
        <taxon>Daphniidae</taxon>
        <taxon>Daphnia</taxon>
    </lineage>
</organism>
<reference evidence="2 3" key="1">
    <citation type="journal article" date="2023" name="Nucleic Acids Res.">
        <title>The hologenome of Daphnia magna reveals possible DNA methylation and microbiome-mediated evolution of the host genome.</title>
        <authorList>
            <person name="Chaturvedi A."/>
            <person name="Li X."/>
            <person name="Dhandapani V."/>
            <person name="Marshall H."/>
            <person name="Kissane S."/>
            <person name="Cuenca-Cambronero M."/>
            <person name="Asole G."/>
            <person name="Calvet F."/>
            <person name="Ruiz-Romero M."/>
            <person name="Marangio P."/>
            <person name="Guigo R."/>
            <person name="Rago D."/>
            <person name="Mirbahai L."/>
            <person name="Eastwood N."/>
            <person name="Colbourne J.K."/>
            <person name="Zhou J."/>
            <person name="Mallon E."/>
            <person name="Orsini L."/>
        </authorList>
    </citation>
    <scope>NUCLEOTIDE SEQUENCE [LARGE SCALE GENOMIC DNA]</scope>
    <source>
        <strain evidence="2">LRV0_1</strain>
    </source>
</reference>
<proteinExistence type="predicted"/>
<gene>
    <name evidence="2" type="ORF">OUZ56_016260</name>
</gene>
<protein>
    <submittedName>
        <fullName evidence="2">Uncharacterized protein</fullName>
    </submittedName>
</protein>
<dbReference type="Proteomes" id="UP001234178">
    <property type="component" value="Unassembled WGS sequence"/>
</dbReference>